<organism evidence="2 3">
    <name type="scientific">Clostridium chromiireducens</name>
    <dbReference type="NCBI Taxonomy" id="225345"/>
    <lineage>
        <taxon>Bacteria</taxon>
        <taxon>Bacillati</taxon>
        <taxon>Bacillota</taxon>
        <taxon>Clostridia</taxon>
        <taxon>Eubacteriales</taxon>
        <taxon>Clostridiaceae</taxon>
        <taxon>Clostridium</taxon>
    </lineage>
</organism>
<accession>A0A964RM19</accession>
<evidence type="ECO:0000256" key="1">
    <source>
        <dbReference type="SAM" id="Phobius"/>
    </source>
</evidence>
<evidence type="ECO:0000313" key="2">
    <source>
        <dbReference type="EMBL" id="MVX64082.1"/>
    </source>
</evidence>
<dbReference type="RefSeq" id="WP_160359111.1">
    <property type="nucleotide sequence ID" value="NZ_WSRQ01000013.1"/>
</dbReference>
<reference evidence="2" key="1">
    <citation type="submission" date="2019-12" db="EMBL/GenBank/DDBJ databases">
        <title>Microbes associate with the intestines of laboratory mice.</title>
        <authorList>
            <person name="Navarre W."/>
            <person name="Wong E."/>
        </authorList>
    </citation>
    <scope>NUCLEOTIDE SEQUENCE</scope>
    <source>
        <strain evidence="2">NM79_F5</strain>
    </source>
</reference>
<evidence type="ECO:0000313" key="3">
    <source>
        <dbReference type="Proteomes" id="UP000656077"/>
    </source>
</evidence>
<keyword evidence="1" id="KW-0472">Membrane</keyword>
<feature type="transmembrane region" description="Helical" evidence="1">
    <location>
        <begin position="122"/>
        <end position="145"/>
    </location>
</feature>
<name>A0A964RM19_9CLOT</name>
<feature type="transmembrane region" description="Helical" evidence="1">
    <location>
        <begin position="89"/>
        <end position="110"/>
    </location>
</feature>
<keyword evidence="1" id="KW-0812">Transmembrane</keyword>
<protein>
    <submittedName>
        <fullName evidence="2">Uncharacterized protein</fullName>
    </submittedName>
</protein>
<gene>
    <name evidence="2" type="ORF">GKZ28_10315</name>
</gene>
<feature type="transmembrane region" description="Helical" evidence="1">
    <location>
        <begin position="6"/>
        <end position="27"/>
    </location>
</feature>
<comment type="caution">
    <text evidence="2">The sequence shown here is derived from an EMBL/GenBank/DDBJ whole genome shotgun (WGS) entry which is preliminary data.</text>
</comment>
<dbReference type="AlphaFoldDB" id="A0A964RM19"/>
<keyword evidence="1" id="KW-1133">Transmembrane helix</keyword>
<dbReference type="EMBL" id="WSRQ01000013">
    <property type="protein sequence ID" value="MVX64082.1"/>
    <property type="molecule type" value="Genomic_DNA"/>
</dbReference>
<proteinExistence type="predicted"/>
<sequence length="156" mass="17713">MLRLTALEFIVRTIPEALVYIFAGYIFSNKEIKVIRYLTSSLLLAVITFFIRMLPINYGVHTILIIITQIIVLVCVSKIDTILSIRSSIITTICLFVTEVLNMLVLNVIFKEQLESIMLDTWLKTIYGLPSLGSFALIVLGYYCVRTKGKSKNVKD</sequence>
<feature type="transmembrane region" description="Helical" evidence="1">
    <location>
        <begin position="58"/>
        <end position="77"/>
    </location>
</feature>
<feature type="transmembrane region" description="Helical" evidence="1">
    <location>
        <begin position="34"/>
        <end position="52"/>
    </location>
</feature>
<dbReference type="Proteomes" id="UP000656077">
    <property type="component" value="Unassembled WGS sequence"/>
</dbReference>